<evidence type="ECO:0000313" key="2">
    <source>
        <dbReference type="Proteomes" id="UP000027604"/>
    </source>
</evidence>
<proteinExistence type="predicted"/>
<dbReference type="Proteomes" id="UP000027604">
    <property type="component" value="Chromosome I"/>
</dbReference>
<keyword evidence="2" id="KW-1185">Reference proteome</keyword>
<evidence type="ECO:0000313" key="1">
    <source>
        <dbReference type="EMBL" id="CDG85432.1"/>
    </source>
</evidence>
<reference evidence="1 2" key="1">
    <citation type="journal article" date="2015" name="Genome Announc.">
        <title>Genome Sequence of Mushroom Soft-Rot Pathogen Janthinobacterium agaricidamnosum.</title>
        <authorList>
            <person name="Graupner K."/>
            <person name="Lackner G."/>
            <person name="Hertweck C."/>
        </authorList>
    </citation>
    <scope>NUCLEOTIDE SEQUENCE [LARGE SCALE GENOMIC DNA]</scope>
    <source>
        <strain evidence="2">NBRC 102515 / DSM 9628</strain>
    </source>
</reference>
<organism evidence="1 2">
    <name type="scientific">Janthinobacterium agaricidamnosum NBRC 102515 = DSM 9628</name>
    <dbReference type="NCBI Taxonomy" id="1349767"/>
    <lineage>
        <taxon>Bacteria</taxon>
        <taxon>Pseudomonadati</taxon>
        <taxon>Pseudomonadota</taxon>
        <taxon>Betaproteobacteria</taxon>
        <taxon>Burkholderiales</taxon>
        <taxon>Oxalobacteraceae</taxon>
        <taxon>Janthinobacterium</taxon>
    </lineage>
</organism>
<gene>
    <name evidence="1" type="ORF">GJA_4829</name>
</gene>
<sequence>MKMVLMPLAGADGWTGWMVGHGNLENNFSDDHTIPAIMPT</sequence>
<protein>
    <submittedName>
        <fullName evidence="1">Uncharacterized protein</fullName>
    </submittedName>
</protein>
<dbReference type="EMBL" id="HG322949">
    <property type="protein sequence ID" value="CDG85432.1"/>
    <property type="molecule type" value="Genomic_DNA"/>
</dbReference>
<dbReference type="AlphaFoldDB" id="W0VDS1"/>
<accession>W0VDS1</accession>
<dbReference type="HOGENOM" id="CLU_3290911_0_0_4"/>
<dbReference type="KEGG" id="jag:GJA_4829"/>
<name>W0VDS1_9BURK</name>